<evidence type="ECO:0000313" key="3">
    <source>
        <dbReference type="Proteomes" id="UP001151478"/>
    </source>
</evidence>
<evidence type="ECO:0000256" key="1">
    <source>
        <dbReference type="SAM" id="Phobius"/>
    </source>
</evidence>
<proteinExistence type="predicted"/>
<reference evidence="2" key="1">
    <citation type="submission" date="2023-02" db="EMBL/GenBank/DDBJ databases">
        <title>Polaribacter ponticola sp. nov., isolated from seawater.</title>
        <authorList>
            <person name="Baek J.H."/>
            <person name="Kim J.M."/>
            <person name="Choi D.G."/>
            <person name="Jeon C.O."/>
        </authorList>
    </citation>
    <scope>NUCLEOTIDE SEQUENCE</scope>
    <source>
        <strain evidence="2">MSW5</strain>
    </source>
</reference>
<keyword evidence="1" id="KW-0472">Membrane</keyword>
<sequence length="179" mass="20447">MKSDIKNSEYFISTKIGKKTGFKTPSNYFNNLEDAIVAKVTEENFSKKNGFTVSDSYFNNLEENIINKITKKETKIISFKESVLKLIPLATAASIILFIGLNSFIFNKTEENPFDKLADFEVENWISNNISLINDDDLALTYNDVEFDDLETIPNSISNDELENYLNNEENLSLILEND</sequence>
<keyword evidence="1" id="KW-0812">Transmembrane</keyword>
<name>A0ABT5SEN8_9FLAO</name>
<dbReference type="RefSeq" id="WP_265724333.1">
    <property type="nucleotide sequence ID" value="NZ_JAOSLC020000004.1"/>
</dbReference>
<feature type="transmembrane region" description="Helical" evidence="1">
    <location>
        <begin position="86"/>
        <end position="106"/>
    </location>
</feature>
<dbReference type="EMBL" id="JAOSLC020000004">
    <property type="protein sequence ID" value="MDD7916020.1"/>
    <property type="molecule type" value="Genomic_DNA"/>
</dbReference>
<keyword evidence="1" id="KW-1133">Transmembrane helix</keyword>
<gene>
    <name evidence="2" type="ORF">N5A56_017095</name>
</gene>
<protein>
    <submittedName>
        <fullName evidence="2">Uncharacterized protein</fullName>
    </submittedName>
</protein>
<evidence type="ECO:0000313" key="2">
    <source>
        <dbReference type="EMBL" id="MDD7916020.1"/>
    </source>
</evidence>
<comment type="caution">
    <text evidence="2">The sequence shown here is derived from an EMBL/GenBank/DDBJ whole genome shotgun (WGS) entry which is preliminary data.</text>
</comment>
<organism evidence="2 3">
    <name type="scientific">Polaribacter ponticola</name>
    <dbReference type="NCBI Taxonomy" id="2978475"/>
    <lineage>
        <taxon>Bacteria</taxon>
        <taxon>Pseudomonadati</taxon>
        <taxon>Bacteroidota</taxon>
        <taxon>Flavobacteriia</taxon>
        <taxon>Flavobacteriales</taxon>
        <taxon>Flavobacteriaceae</taxon>
    </lineage>
</organism>
<dbReference type="Proteomes" id="UP001151478">
    <property type="component" value="Unassembled WGS sequence"/>
</dbReference>
<accession>A0ABT5SEN8</accession>
<keyword evidence="3" id="KW-1185">Reference proteome</keyword>